<evidence type="ECO:0000256" key="1">
    <source>
        <dbReference type="ARBA" id="ARBA00010923"/>
    </source>
</evidence>
<gene>
    <name evidence="5" type="ORF">DLJ48_07350</name>
</gene>
<dbReference type="InterPro" id="IPR000055">
    <property type="entry name" value="Restrct_endonuc_typeI_TRD"/>
</dbReference>
<keyword evidence="6" id="KW-1185">Reference proteome</keyword>
<keyword evidence="3" id="KW-0238">DNA-binding</keyword>
<evidence type="ECO:0000313" key="6">
    <source>
        <dbReference type="Proteomes" id="UP000286907"/>
    </source>
</evidence>
<evidence type="ECO:0000313" key="5">
    <source>
        <dbReference type="EMBL" id="QAS70350.1"/>
    </source>
</evidence>
<keyword evidence="5" id="KW-0540">Nuclease</keyword>
<evidence type="ECO:0000256" key="2">
    <source>
        <dbReference type="ARBA" id="ARBA00022747"/>
    </source>
</evidence>
<proteinExistence type="inferred from homology"/>
<dbReference type="Pfam" id="PF01420">
    <property type="entry name" value="Methylase_S"/>
    <property type="match status" value="1"/>
</dbReference>
<keyword evidence="5" id="KW-0255">Endonuclease</keyword>
<keyword evidence="2" id="KW-0680">Restriction system</keyword>
<name>A0ABX5QNG5_9LACO</name>
<feature type="domain" description="Type I restriction modification DNA specificity" evidence="4">
    <location>
        <begin position="22"/>
        <end position="145"/>
    </location>
</feature>
<dbReference type="Proteomes" id="UP000286907">
    <property type="component" value="Chromosome"/>
</dbReference>
<evidence type="ECO:0000256" key="3">
    <source>
        <dbReference type="ARBA" id="ARBA00023125"/>
    </source>
</evidence>
<dbReference type="InterPro" id="IPR044946">
    <property type="entry name" value="Restrct_endonuc_typeI_TRD_sf"/>
</dbReference>
<accession>A0ABX5QNG5</accession>
<organism evidence="5 6">
    <name type="scientific">Oenococcus sicerae</name>
    <dbReference type="NCBI Taxonomy" id="2203724"/>
    <lineage>
        <taxon>Bacteria</taxon>
        <taxon>Bacillati</taxon>
        <taxon>Bacillota</taxon>
        <taxon>Bacilli</taxon>
        <taxon>Lactobacillales</taxon>
        <taxon>Lactobacillaceae</taxon>
        <taxon>Oenococcus</taxon>
    </lineage>
</organism>
<dbReference type="GO" id="GO:0004519">
    <property type="term" value="F:endonuclease activity"/>
    <property type="evidence" value="ECO:0007669"/>
    <property type="project" value="UniProtKB-KW"/>
</dbReference>
<keyword evidence="5" id="KW-0378">Hydrolase</keyword>
<dbReference type="Gene3D" id="3.90.220.20">
    <property type="entry name" value="DNA methylase specificity domains"/>
    <property type="match status" value="1"/>
</dbReference>
<evidence type="ECO:0000259" key="4">
    <source>
        <dbReference type="Pfam" id="PF01420"/>
    </source>
</evidence>
<dbReference type="SUPFAM" id="SSF116734">
    <property type="entry name" value="DNA methylase specificity domain"/>
    <property type="match status" value="1"/>
</dbReference>
<dbReference type="EMBL" id="CP029684">
    <property type="protein sequence ID" value="QAS70350.1"/>
    <property type="molecule type" value="Genomic_DNA"/>
</dbReference>
<comment type="similarity">
    <text evidence="1">Belongs to the type-I restriction system S methylase family.</text>
</comment>
<reference evidence="5 6" key="1">
    <citation type="journal article" date="2019" name="Syst. Appl. Microbiol.">
        <title>Oenococcus sicerae sp. nov., isolated from French cider.</title>
        <authorList>
            <person name="Cousin F.J."/>
            <person name="Le Guellec R."/>
            <person name="Chagnot C."/>
            <person name="Goux D."/>
            <person name="Dalmasso M."/>
            <person name="Laplace J.M."/>
            <person name="Cretenet M."/>
        </authorList>
    </citation>
    <scope>NUCLEOTIDE SEQUENCE [LARGE SCALE GENOMIC DNA]</scope>
    <source>
        <strain evidence="5 6">UCMA 15228</strain>
    </source>
</reference>
<sequence>MSKSTADIDLPRIEYADLISSEGRLNNDIFSKTDHRKGTEFESNDVLFGKLRPYLNNWFFPSFKGVALGDFWVLRATEDMSPIFVFSIIQNTKYQTVANLSAGTKMPRSDWKKVSSTYFFIPKLTEQTKIGQFFRSLDSLITVNQRHAPIQAKTHVAMRFLYFLH</sequence>
<protein>
    <submittedName>
        <fullName evidence="5">Restriction endonuclease subunit S</fullName>
    </submittedName>
</protein>